<evidence type="ECO:0000313" key="2">
    <source>
        <dbReference type="EMBL" id="MBX49341.1"/>
    </source>
</evidence>
<protein>
    <submittedName>
        <fullName evidence="2">Uncharacterized protein</fullName>
    </submittedName>
</protein>
<keyword evidence="1" id="KW-0812">Transmembrane</keyword>
<sequence length="39" mass="4692">MHLKVPKVNIRWIKRSICVFKYFAFLIKPLVLVTFTLDI</sequence>
<reference evidence="2" key="1">
    <citation type="submission" date="2018-02" db="EMBL/GenBank/DDBJ databases">
        <title>Rhizophora mucronata_Transcriptome.</title>
        <authorList>
            <person name="Meera S.P."/>
            <person name="Sreeshan A."/>
            <person name="Augustine A."/>
        </authorList>
    </citation>
    <scope>NUCLEOTIDE SEQUENCE</scope>
    <source>
        <tissue evidence="2">Leaf</tissue>
    </source>
</reference>
<organism evidence="2">
    <name type="scientific">Rhizophora mucronata</name>
    <name type="common">Asiatic mangrove</name>
    <dbReference type="NCBI Taxonomy" id="61149"/>
    <lineage>
        <taxon>Eukaryota</taxon>
        <taxon>Viridiplantae</taxon>
        <taxon>Streptophyta</taxon>
        <taxon>Embryophyta</taxon>
        <taxon>Tracheophyta</taxon>
        <taxon>Spermatophyta</taxon>
        <taxon>Magnoliopsida</taxon>
        <taxon>eudicotyledons</taxon>
        <taxon>Gunneridae</taxon>
        <taxon>Pentapetalae</taxon>
        <taxon>rosids</taxon>
        <taxon>fabids</taxon>
        <taxon>Malpighiales</taxon>
        <taxon>Rhizophoraceae</taxon>
        <taxon>Rhizophora</taxon>
    </lineage>
</organism>
<evidence type="ECO:0000256" key="1">
    <source>
        <dbReference type="SAM" id="Phobius"/>
    </source>
</evidence>
<proteinExistence type="predicted"/>
<name>A0A2P2P3Y7_RHIMU</name>
<keyword evidence="1" id="KW-1133">Transmembrane helix</keyword>
<dbReference type="AlphaFoldDB" id="A0A2P2P3Y7"/>
<feature type="transmembrane region" description="Helical" evidence="1">
    <location>
        <begin position="20"/>
        <end position="37"/>
    </location>
</feature>
<dbReference type="EMBL" id="GGEC01068857">
    <property type="protein sequence ID" value="MBX49341.1"/>
    <property type="molecule type" value="Transcribed_RNA"/>
</dbReference>
<accession>A0A2P2P3Y7</accession>
<keyword evidence="1" id="KW-0472">Membrane</keyword>